<gene>
    <name evidence="2" type="ORF">MHA02_08440</name>
</gene>
<comment type="caution">
    <text evidence="2">The sequence shown here is derived from an EMBL/GenBank/DDBJ whole genome shotgun (WGS) entry which is preliminary data.</text>
</comment>
<reference evidence="2 3" key="1">
    <citation type="submission" date="2019-07" db="EMBL/GenBank/DDBJ databases">
        <title>Whole genome shotgun sequence of Methylobacterium haplocladii NBRC 107714.</title>
        <authorList>
            <person name="Hosoyama A."/>
            <person name="Uohara A."/>
            <person name="Ohji S."/>
            <person name="Ichikawa N."/>
        </authorList>
    </citation>
    <scope>NUCLEOTIDE SEQUENCE [LARGE SCALE GENOMIC DNA]</scope>
    <source>
        <strain evidence="2 3">NBRC 107714</strain>
    </source>
</reference>
<evidence type="ECO:0000256" key="1">
    <source>
        <dbReference type="SAM" id="MobiDB-lite"/>
    </source>
</evidence>
<name>A0A512IL72_9HYPH</name>
<dbReference type="Proteomes" id="UP000321258">
    <property type="component" value="Unassembled WGS sequence"/>
</dbReference>
<feature type="compositionally biased region" description="Basic and acidic residues" evidence="1">
    <location>
        <begin position="89"/>
        <end position="101"/>
    </location>
</feature>
<protein>
    <submittedName>
        <fullName evidence="2">Uncharacterized protein</fullName>
    </submittedName>
</protein>
<dbReference type="EMBL" id="BJZT01000007">
    <property type="protein sequence ID" value="GEO98456.1"/>
    <property type="molecule type" value="Genomic_DNA"/>
</dbReference>
<evidence type="ECO:0000313" key="2">
    <source>
        <dbReference type="EMBL" id="GEO98456.1"/>
    </source>
</evidence>
<proteinExistence type="predicted"/>
<evidence type="ECO:0000313" key="3">
    <source>
        <dbReference type="Proteomes" id="UP000321258"/>
    </source>
</evidence>
<dbReference type="AlphaFoldDB" id="A0A512IL72"/>
<feature type="region of interest" description="Disordered" evidence="1">
    <location>
        <begin position="73"/>
        <end position="101"/>
    </location>
</feature>
<sequence length="101" mass="10727">MSAIPAALPAAFVMARIVKAPQERGPVGARPSAMGNLKAFAARRKQQSDPVSRTFSRIDAGLTRVRCPFRPRGCLTSPGPELSSVRHGKCADADKSEAAPR</sequence>
<keyword evidence="3" id="KW-1185">Reference proteome</keyword>
<organism evidence="2 3">
    <name type="scientific">Methylobacterium haplocladii</name>
    <dbReference type="NCBI Taxonomy" id="1176176"/>
    <lineage>
        <taxon>Bacteria</taxon>
        <taxon>Pseudomonadati</taxon>
        <taxon>Pseudomonadota</taxon>
        <taxon>Alphaproteobacteria</taxon>
        <taxon>Hyphomicrobiales</taxon>
        <taxon>Methylobacteriaceae</taxon>
        <taxon>Methylobacterium</taxon>
    </lineage>
</organism>
<accession>A0A512IL72</accession>